<organism evidence="1 2">
    <name type="scientific">Pleurotus ostreatus (strain PC15)</name>
    <name type="common">Oyster mushroom</name>
    <dbReference type="NCBI Taxonomy" id="1137138"/>
    <lineage>
        <taxon>Eukaryota</taxon>
        <taxon>Fungi</taxon>
        <taxon>Dikarya</taxon>
        <taxon>Basidiomycota</taxon>
        <taxon>Agaricomycotina</taxon>
        <taxon>Agaricomycetes</taxon>
        <taxon>Agaricomycetidae</taxon>
        <taxon>Agaricales</taxon>
        <taxon>Pleurotineae</taxon>
        <taxon>Pleurotaceae</taxon>
        <taxon>Pleurotus</taxon>
    </lineage>
</organism>
<dbReference type="EMBL" id="KL198008">
    <property type="protein sequence ID" value="KDQ27244.1"/>
    <property type="molecule type" value="Genomic_DNA"/>
</dbReference>
<dbReference type="Proteomes" id="UP000027073">
    <property type="component" value="Unassembled WGS sequence"/>
</dbReference>
<dbReference type="InParanoid" id="A0A067NH93"/>
<name>A0A067NH93_PLEO1</name>
<accession>A0A067NH93</accession>
<proteinExistence type="predicted"/>
<dbReference type="VEuPathDB" id="FungiDB:PLEOSDRAFT_158865"/>
<dbReference type="HOGENOM" id="CLU_2198060_0_0_1"/>
<reference evidence="2" key="1">
    <citation type="journal article" date="2014" name="Proc. Natl. Acad. Sci. U.S.A.">
        <title>Extensive sampling of basidiomycete genomes demonstrates inadequacy of the white-rot/brown-rot paradigm for wood decay fungi.</title>
        <authorList>
            <person name="Riley R."/>
            <person name="Salamov A.A."/>
            <person name="Brown D.W."/>
            <person name="Nagy L.G."/>
            <person name="Floudas D."/>
            <person name="Held B.W."/>
            <person name="Levasseur A."/>
            <person name="Lombard V."/>
            <person name="Morin E."/>
            <person name="Otillar R."/>
            <person name="Lindquist E.A."/>
            <person name="Sun H."/>
            <person name="LaButti K.M."/>
            <person name="Schmutz J."/>
            <person name="Jabbour D."/>
            <person name="Luo H."/>
            <person name="Baker S.E."/>
            <person name="Pisabarro A.G."/>
            <person name="Walton J.D."/>
            <person name="Blanchette R.A."/>
            <person name="Henrissat B."/>
            <person name="Martin F."/>
            <person name="Cullen D."/>
            <person name="Hibbett D.S."/>
            <person name="Grigoriev I.V."/>
        </authorList>
    </citation>
    <scope>NUCLEOTIDE SEQUENCE [LARGE SCALE GENOMIC DNA]</scope>
    <source>
        <strain evidence="2">PC15</strain>
    </source>
</reference>
<dbReference type="STRING" id="1137138.A0A067NH93"/>
<sequence>MPSSKAQTDDLFKGIPILKKASQRTEQPSIPAALQLDPSDQKATQAHLDTLGLDEHNFPRTVQDQDHAYQICSELGVHFPEEMARDARSKLVIRHSESKVLANPTRSM</sequence>
<protein>
    <submittedName>
        <fullName evidence="1">Uncharacterized protein</fullName>
    </submittedName>
</protein>
<dbReference type="AlphaFoldDB" id="A0A067NH93"/>
<dbReference type="OrthoDB" id="2422225at2759"/>
<evidence type="ECO:0000313" key="1">
    <source>
        <dbReference type="EMBL" id="KDQ27244.1"/>
    </source>
</evidence>
<evidence type="ECO:0000313" key="2">
    <source>
        <dbReference type="Proteomes" id="UP000027073"/>
    </source>
</evidence>
<gene>
    <name evidence="1" type="ORF">PLEOSDRAFT_158865</name>
</gene>